<dbReference type="Gene3D" id="3.40.50.2300">
    <property type="match status" value="2"/>
</dbReference>
<feature type="chain" id="PRO_5040840708" evidence="4">
    <location>
        <begin position="28"/>
        <end position="323"/>
    </location>
</feature>
<dbReference type="Proteomes" id="UP001139354">
    <property type="component" value="Unassembled WGS sequence"/>
</dbReference>
<dbReference type="RefSeq" id="WP_229385232.1">
    <property type="nucleotide sequence ID" value="NZ_JAGTTN010000004.1"/>
</dbReference>
<keyword evidence="3 4" id="KW-0732">Signal</keyword>
<dbReference type="SUPFAM" id="SSF53822">
    <property type="entry name" value="Periplasmic binding protein-like I"/>
    <property type="match status" value="1"/>
</dbReference>
<evidence type="ECO:0000313" key="6">
    <source>
        <dbReference type="EMBL" id="MCC2033269.1"/>
    </source>
</evidence>
<sequence length="323" mass="32293">MTATNRQSRLFTTLAATVLLGAGLAGCSTGGSSSGAETGDEATAVKIGFINGANNEWGTCLENGVEAAATAGGVELLVANSDTDAAKETANIEDMITRGVDAIVLNTVSVDAMTGGIQKANAADIPVYLVAVVPEDLSGVLGATVVDLPGVGALAAGWIAEDAGDQAVDVAVVAGAPGAASDYVVAGFTGALPESATVVAEQPGMFNRAKAQEVAENIIQAQPDVDYVFVLNEDMAFGVRTALDAAGATEVKIVTMNGTEPGLAAVEDGQFSATVSDSAADLGARSIENALALLDGSSSEKVFQMPTTLITADNLDEATAFCG</sequence>
<dbReference type="Pfam" id="PF13407">
    <property type="entry name" value="Peripla_BP_4"/>
    <property type="match status" value="1"/>
</dbReference>
<dbReference type="InterPro" id="IPR028082">
    <property type="entry name" value="Peripla_BP_I"/>
</dbReference>
<dbReference type="PANTHER" id="PTHR46847:SF1">
    <property type="entry name" value="D-ALLOSE-BINDING PERIPLASMIC PROTEIN-RELATED"/>
    <property type="match status" value="1"/>
</dbReference>
<proteinExistence type="inferred from homology"/>
<dbReference type="PANTHER" id="PTHR46847">
    <property type="entry name" value="D-ALLOSE-BINDING PERIPLASMIC PROTEIN-RELATED"/>
    <property type="match status" value="1"/>
</dbReference>
<organism evidence="6 7">
    <name type="scientific">Microbacterium allomyrinae</name>
    <dbReference type="NCBI Taxonomy" id="2830666"/>
    <lineage>
        <taxon>Bacteria</taxon>
        <taxon>Bacillati</taxon>
        <taxon>Actinomycetota</taxon>
        <taxon>Actinomycetes</taxon>
        <taxon>Micrococcales</taxon>
        <taxon>Microbacteriaceae</taxon>
        <taxon>Microbacterium</taxon>
    </lineage>
</organism>
<gene>
    <name evidence="6" type="ORF">KEC57_13865</name>
</gene>
<evidence type="ECO:0000256" key="2">
    <source>
        <dbReference type="ARBA" id="ARBA00007639"/>
    </source>
</evidence>
<keyword evidence="7" id="KW-1185">Reference proteome</keyword>
<accession>A0A9X1S3J9</accession>
<dbReference type="InterPro" id="IPR025997">
    <property type="entry name" value="SBP_2_dom"/>
</dbReference>
<evidence type="ECO:0000256" key="4">
    <source>
        <dbReference type="SAM" id="SignalP"/>
    </source>
</evidence>
<evidence type="ECO:0000313" key="7">
    <source>
        <dbReference type="Proteomes" id="UP001139354"/>
    </source>
</evidence>
<protein>
    <submittedName>
        <fullName evidence="6">Sugar ABC transporter substrate-binding protein</fullName>
    </submittedName>
</protein>
<comment type="caution">
    <text evidence="6">The sequence shown here is derived from an EMBL/GenBank/DDBJ whole genome shotgun (WGS) entry which is preliminary data.</text>
</comment>
<evidence type="ECO:0000259" key="5">
    <source>
        <dbReference type="Pfam" id="PF13407"/>
    </source>
</evidence>
<dbReference type="CDD" id="cd01536">
    <property type="entry name" value="PBP1_ABC_sugar_binding-like"/>
    <property type="match status" value="1"/>
</dbReference>
<dbReference type="EMBL" id="JAGTTN010000004">
    <property type="protein sequence ID" value="MCC2033269.1"/>
    <property type="molecule type" value="Genomic_DNA"/>
</dbReference>
<dbReference type="AlphaFoldDB" id="A0A9X1S3J9"/>
<dbReference type="GO" id="GO:0030313">
    <property type="term" value="C:cell envelope"/>
    <property type="evidence" value="ECO:0007669"/>
    <property type="project" value="UniProtKB-SubCell"/>
</dbReference>
<dbReference type="GO" id="GO:0030246">
    <property type="term" value="F:carbohydrate binding"/>
    <property type="evidence" value="ECO:0007669"/>
    <property type="project" value="UniProtKB-ARBA"/>
</dbReference>
<feature type="domain" description="Periplasmic binding protein" evidence="5">
    <location>
        <begin position="51"/>
        <end position="296"/>
    </location>
</feature>
<dbReference type="PROSITE" id="PS51257">
    <property type="entry name" value="PROKAR_LIPOPROTEIN"/>
    <property type="match status" value="1"/>
</dbReference>
<name>A0A9X1S3J9_9MICO</name>
<evidence type="ECO:0000256" key="3">
    <source>
        <dbReference type="ARBA" id="ARBA00022729"/>
    </source>
</evidence>
<comment type="similarity">
    <text evidence="2">Belongs to the bacterial solute-binding protein 2 family.</text>
</comment>
<feature type="signal peptide" evidence="4">
    <location>
        <begin position="1"/>
        <end position="27"/>
    </location>
</feature>
<comment type="subcellular location">
    <subcellularLocation>
        <location evidence="1">Cell envelope</location>
    </subcellularLocation>
</comment>
<evidence type="ECO:0000256" key="1">
    <source>
        <dbReference type="ARBA" id="ARBA00004196"/>
    </source>
</evidence>
<reference evidence="6" key="1">
    <citation type="submission" date="2021-04" db="EMBL/GenBank/DDBJ databases">
        <title>Microbacterium tenobrionis sp. nov. and Microbacterium allomyrinae sp. nov., isolated from larvae of Tenobrio molitor and Allomyrina dichotoma, respectively.</title>
        <authorList>
            <person name="Lee S.D."/>
        </authorList>
    </citation>
    <scope>NUCLEOTIDE SEQUENCE</scope>
    <source>
        <strain evidence="6">BWT-G7</strain>
    </source>
</reference>